<feature type="domain" description="ABC transmembrane type-1" evidence="8">
    <location>
        <begin position="67"/>
        <end position="256"/>
    </location>
</feature>
<name>A0A1J7BCN5_9ACTN</name>
<comment type="subcellular location">
    <subcellularLocation>
        <location evidence="1 7">Cell membrane</location>
        <topology evidence="1 7">Multi-pass membrane protein</topology>
    </subcellularLocation>
</comment>
<dbReference type="Gene3D" id="1.10.3720.10">
    <property type="entry name" value="MetI-like"/>
    <property type="match status" value="1"/>
</dbReference>
<proteinExistence type="inferred from homology"/>
<dbReference type="Pfam" id="PF00528">
    <property type="entry name" value="BPD_transp_1"/>
    <property type="match status" value="1"/>
</dbReference>
<evidence type="ECO:0000256" key="1">
    <source>
        <dbReference type="ARBA" id="ARBA00004651"/>
    </source>
</evidence>
<keyword evidence="6 7" id="KW-0472">Membrane</keyword>
<dbReference type="EMBL" id="MLCF01000092">
    <property type="protein sequence ID" value="OIV36463.1"/>
    <property type="molecule type" value="Genomic_DNA"/>
</dbReference>
<dbReference type="NCBIfam" id="TIGR01726">
    <property type="entry name" value="HEQRo_perm_3TM"/>
    <property type="match status" value="1"/>
</dbReference>
<dbReference type="STRING" id="1428644.BIV57_16200"/>
<dbReference type="PANTHER" id="PTHR30614">
    <property type="entry name" value="MEMBRANE COMPONENT OF AMINO ACID ABC TRANSPORTER"/>
    <property type="match status" value="1"/>
</dbReference>
<dbReference type="SUPFAM" id="SSF161098">
    <property type="entry name" value="MetI-like"/>
    <property type="match status" value="1"/>
</dbReference>
<keyword evidence="3" id="KW-1003">Cell membrane</keyword>
<keyword evidence="5 7" id="KW-1133">Transmembrane helix</keyword>
<dbReference type="CDD" id="cd06261">
    <property type="entry name" value="TM_PBP2"/>
    <property type="match status" value="1"/>
</dbReference>
<protein>
    <submittedName>
        <fullName evidence="9">Amino acid ABC transporter permease</fullName>
    </submittedName>
</protein>
<gene>
    <name evidence="9" type="ORF">BIV57_16200</name>
</gene>
<reference evidence="9 10" key="1">
    <citation type="submission" date="2016-10" db="EMBL/GenBank/DDBJ databases">
        <title>Genome sequence of Streptomyces gilvigriseus MUSC 26.</title>
        <authorList>
            <person name="Lee L.-H."/>
            <person name="Ser H.-L."/>
        </authorList>
    </citation>
    <scope>NUCLEOTIDE SEQUENCE [LARGE SCALE GENOMIC DNA]</scope>
    <source>
        <strain evidence="9 10">MUSC 26</strain>
    </source>
</reference>
<dbReference type="AlphaFoldDB" id="A0A1J7BCN5"/>
<feature type="transmembrane region" description="Helical" evidence="7">
    <location>
        <begin position="101"/>
        <end position="123"/>
    </location>
</feature>
<evidence type="ECO:0000313" key="9">
    <source>
        <dbReference type="EMBL" id="OIV36463.1"/>
    </source>
</evidence>
<dbReference type="RefSeq" id="WP_071657589.1">
    <property type="nucleotide sequence ID" value="NZ_MLCF01000092.1"/>
</dbReference>
<dbReference type="GO" id="GO:0022857">
    <property type="term" value="F:transmembrane transporter activity"/>
    <property type="evidence" value="ECO:0007669"/>
    <property type="project" value="InterPro"/>
</dbReference>
<evidence type="ECO:0000256" key="4">
    <source>
        <dbReference type="ARBA" id="ARBA00022692"/>
    </source>
</evidence>
<feature type="transmembrane region" description="Helical" evidence="7">
    <location>
        <begin position="61"/>
        <end position="89"/>
    </location>
</feature>
<dbReference type="PROSITE" id="PS50928">
    <property type="entry name" value="ABC_TM1"/>
    <property type="match status" value="1"/>
</dbReference>
<dbReference type="InterPro" id="IPR035906">
    <property type="entry name" value="MetI-like_sf"/>
</dbReference>
<dbReference type="InterPro" id="IPR043429">
    <property type="entry name" value="ArtM/GltK/GlnP/TcyL/YhdX-like"/>
</dbReference>
<dbReference type="InterPro" id="IPR010065">
    <property type="entry name" value="AA_ABC_transptr_permease_3TM"/>
</dbReference>
<keyword evidence="2 7" id="KW-0813">Transport</keyword>
<evidence type="ECO:0000313" key="10">
    <source>
        <dbReference type="Proteomes" id="UP000243342"/>
    </source>
</evidence>
<evidence type="ECO:0000256" key="2">
    <source>
        <dbReference type="ARBA" id="ARBA00022448"/>
    </source>
</evidence>
<dbReference type="GO" id="GO:0006865">
    <property type="term" value="P:amino acid transport"/>
    <property type="evidence" value="ECO:0007669"/>
    <property type="project" value="TreeGrafter"/>
</dbReference>
<keyword evidence="10" id="KW-1185">Reference proteome</keyword>
<comment type="similarity">
    <text evidence="7">Belongs to the binding-protein-dependent transport system permease family.</text>
</comment>
<dbReference type="GO" id="GO:0043190">
    <property type="term" value="C:ATP-binding cassette (ABC) transporter complex"/>
    <property type="evidence" value="ECO:0007669"/>
    <property type="project" value="InterPro"/>
</dbReference>
<evidence type="ECO:0000256" key="6">
    <source>
        <dbReference type="ARBA" id="ARBA00023136"/>
    </source>
</evidence>
<evidence type="ECO:0000256" key="3">
    <source>
        <dbReference type="ARBA" id="ARBA00022475"/>
    </source>
</evidence>
<evidence type="ECO:0000259" key="8">
    <source>
        <dbReference type="PROSITE" id="PS50928"/>
    </source>
</evidence>
<comment type="caution">
    <text evidence="9">The sequence shown here is derived from an EMBL/GenBank/DDBJ whole genome shotgun (WGS) entry which is preliminary data.</text>
</comment>
<dbReference type="Proteomes" id="UP000243342">
    <property type="component" value="Unassembled WGS sequence"/>
</dbReference>
<sequence>MSATVLFDTPGPKARARSKAYTGITGLALAALLGWIGYRFWVTGQFDASMWARFEYTDVQWAIVQGLLTTLKVFAIAGAASLVLGAVLAVGRLSDHAPVRWVSAVIVEFFRAMPLVIMIYALYRWQFTDRPMWALVIGLTLYNGSVQAEVIRAGINAVPRGQAEAAYALGLRKSQVMRVVLVPQAVRSMLPTIISQLVVTLKDTSLGYVITYEELLYVGNQIAATTNTPNGFPYVQVMMVIAPIYIAMCLLLSWAARAIERRGGRTTSTGAALAGAGMAAGD</sequence>
<feature type="transmembrane region" description="Helical" evidence="7">
    <location>
        <begin position="20"/>
        <end position="41"/>
    </location>
</feature>
<dbReference type="PANTHER" id="PTHR30614:SF21">
    <property type="entry name" value="AMINO ACID ABC TRANSPORTER PERMEASE"/>
    <property type="match status" value="1"/>
</dbReference>
<dbReference type="InterPro" id="IPR000515">
    <property type="entry name" value="MetI-like"/>
</dbReference>
<dbReference type="OrthoDB" id="4543034at2"/>
<keyword evidence="4 7" id="KW-0812">Transmembrane</keyword>
<evidence type="ECO:0000256" key="5">
    <source>
        <dbReference type="ARBA" id="ARBA00022989"/>
    </source>
</evidence>
<accession>A0A1J7BCN5</accession>
<feature type="transmembrane region" description="Helical" evidence="7">
    <location>
        <begin position="234"/>
        <end position="256"/>
    </location>
</feature>
<organism evidence="9 10">
    <name type="scientific">Mangrovactinospora gilvigrisea</name>
    <dbReference type="NCBI Taxonomy" id="1428644"/>
    <lineage>
        <taxon>Bacteria</taxon>
        <taxon>Bacillati</taxon>
        <taxon>Actinomycetota</taxon>
        <taxon>Actinomycetes</taxon>
        <taxon>Kitasatosporales</taxon>
        <taxon>Streptomycetaceae</taxon>
        <taxon>Mangrovactinospora</taxon>
    </lineage>
</organism>
<evidence type="ECO:0000256" key="7">
    <source>
        <dbReference type="RuleBase" id="RU363032"/>
    </source>
</evidence>